<accession>A0ABQ8L3H7</accession>
<keyword evidence="2" id="KW-1185">Reference proteome</keyword>
<comment type="caution">
    <text evidence="1">The sequence shown here is derived from an EMBL/GenBank/DDBJ whole genome shotgun (WGS) entry which is preliminary data.</text>
</comment>
<gene>
    <name evidence="1" type="ORF">H4Q32_029866</name>
</gene>
<sequence length="399" mass="45212">MHDDAVDRETDGMTETVEFPEAYDFPVDAERDIFLTNLALFYLRMQAKMLLPASTISVLIEEFQEVCTNTVSQLFVRLREELAKLDIPDERICSIIDGLSKENLLKIYNEGMFRSDSTRKTFFKKHFSYVEPIQVHLGYDASGTERFCQYVPVKETLKALFQLSSVREQYYMSKMHSAEDTDVLEDVRDGKTYKENSLLQEFPSSVSIILYQDAFEVVNPLGSGKKKHKLLAVYMTLSDILPHNRSSIDPMQLVMLCRESDYQFFGQEKVFFSLVEDLKELEQSGITLEMGQTVKAVVTAIVGDNLGSHSLGGFIENFSKSKNFCRYCLINRDSFVSEPTVLGPARTAENYKSCVESLSLGLENSVDGIKFDSIFNSLSISMSANQDFHHALGMISLKG</sequence>
<name>A0ABQ8L3H7_LABRO</name>
<reference evidence="1 2" key="1">
    <citation type="submission" date="2022-01" db="EMBL/GenBank/DDBJ databases">
        <title>A high-quality chromosome-level genome assembly of rohu carp, Labeo rohita.</title>
        <authorList>
            <person name="Arick M.A. II"/>
            <person name="Hsu C.-Y."/>
            <person name="Magbanua Z."/>
            <person name="Pechanova O."/>
            <person name="Grover C."/>
            <person name="Miller E."/>
            <person name="Thrash A."/>
            <person name="Ezzel L."/>
            <person name="Alam S."/>
            <person name="Benzie J."/>
            <person name="Hamilton M."/>
            <person name="Karsi A."/>
            <person name="Lawrence M.L."/>
            <person name="Peterson D.G."/>
        </authorList>
    </citation>
    <scope>NUCLEOTIDE SEQUENCE [LARGE SCALE GENOMIC DNA]</scope>
    <source>
        <strain evidence="2">BAU-BD-2019</strain>
        <tissue evidence="1">Blood</tissue>
    </source>
</reference>
<dbReference type="Proteomes" id="UP000830375">
    <property type="component" value="Unassembled WGS sequence"/>
</dbReference>
<protein>
    <submittedName>
        <fullName evidence="1">RecBCD enzyme subunit RecC</fullName>
    </submittedName>
</protein>
<evidence type="ECO:0000313" key="1">
    <source>
        <dbReference type="EMBL" id="KAI2644731.1"/>
    </source>
</evidence>
<proteinExistence type="predicted"/>
<evidence type="ECO:0000313" key="2">
    <source>
        <dbReference type="Proteomes" id="UP000830375"/>
    </source>
</evidence>
<organism evidence="1 2">
    <name type="scientific">Labeo rohita</name>
    <name type="common">Indian major carp</name>
    <name type="synonym">Cyprinus rohita</name>
    <dbReference type="NCBI Taxonomy" id="84645"/>
    <lineage>
        <taxon>Eukaryota</taxon>
        <taxon>Metazoa</taxon>
        <taxon>Chordata</taxon>
        <taxon>Craniata</taxon>
        <taxon>Vertebrata</taxon>
        <taxon>Euteleostomi</taxon>
        <taxon>Actinopterygii</taxon>
        <taxon>Neopterygii</taxon>
        <taxon>Teleostei</taxon>
        <taxon>Ostariophysi</taxon>
        <taxon>Cypriniformes</taxon>
        <taxon>Cyprinidae</taxon>
        <taxon>Labeoninae</taxon>
        <taxon>Labeonini</taxon>
        <taxon>Labeo</taxon>
    </lineage>
</organism>
<dbReference type="EMBL" id="JACTAM010002442">
    <property type="protein sequence ID" value="KAI2644731.1"/>
    <property type="molecule type" value="Genomic_DNA"/>
</dbReference>